<proteinExistence type="predicted"/>
<organism evidence="2 3">
    <name type="scientific">Gymnopus androsaceus JB14</name>
    <dbReference type="NCBI Taxonomy" id="1447944"/>
    <lineage>
        <taxon>Eukaryota</taxon>
        <taxon>Fungi</taxon>
        <taxon>Dikarya</taxon>
        <taxon>Basidiomycota</taxon>
        <taxon>Agaricomycotina</taxon>
        <taxon>Agaricomycetes</taxon>
        <taxon>Agaricomycetidae</taxon>
        <taxon>Agaricales</taxon>
        <taxon>Marasmiineae</taxon>
        <taxon>Omphalotaceae</taxon>
        <taxon>Gymnopus</taxon>
    </lineage>
</organism>
<dbReference type="AlphaFoldDB" id="A0A6A4IH83"/>
<reference evidence="2" key="1">
    <citation type="journal article" date="2019" name="Environ. Microbiol.">
        <title>Fungal ecological strategies reflected in gene transcription - a case study of two litter decomposers.</title>
        <authorList>
            <person name="Barbi F."/>
            <person name="Kohler A."/>
            <person name="Barry K."/>
            <person name="Baskaran P."/>
            <person name="Daum C."/>
            <person name="Fauchery L."/>
            <person name="Ihrmark K."/>
            <person name="Kuo A."/>
            <person name="LaButti K."/>
            <person name="Lipzen A."/>
            <person name="Morin E."/>
            <person name="Grigoriev I.V."/>
            <person name="Henrissat B."/>
            <person name="Lindahl B."/>
            <person name="Martin F."/>
        </authorList>
    </citation>
    <scope>NUCLEOTIDE SEQUENCE</scope>
    <source>
        <strain evidence="2">JB14</strain>
    </source>
</reference>
<name>A0A6A4IH83_9AGAR</name>
<feature type="region of interest" description="Disordered" evidence="1">
    <location>
        <begin position="646"/>
        <end position="687"/>
    </location>
</feature>
<dbReference type="Proteomes" id="UP000799118">
    <property type="component" value="Unassembled WGS sequence"/>
</dbReference>
<keyword evidence="3" id="KW-1185">Reference proteome</keyword>
<dbReference type="EMBL" id="ML769388">
    <property type="protein sequence ID" value="KAE9409360.1"/>
    <property type="molecule type" value="Genomic_DNA"/>
</dbReference>
<feature type="compositionally biased region" description="Low complexity" evidence="1">
    <location>
        <begin position="456"/>
        <end position="467"/>
    </location>
</feature>
<evidence type="ECO:0000256" key="1">
    <source>
        <dbReference type="SAM" id="MobiDB-lite"/>
    </source>
</evidence>
<feature type="region of interest" description="Disordered" evidence="1">
    <location>
        <begin position="364"/>
        <end position="384"/>
    </location>
</feature>
<feature type="region of interest" description="Disordered" evidence="1">
    <location>
        <begin position="1"/>
        <end position="38"/>
    </location>
</feature>
<gene>
    <name evidence="2" type="ORF">BT96DRAFT_1012920</name>
</gene>
<feature type="region of interest" description="Disordered" evidence="1">
    <location>
        <begin position="456"/>
        <end position="477"/>
    </location>
</feature>
<evidence type="ECO:0000313" key="2">
    <source>
        <dbReference type="EMBL" id="KAE9409360.1"/>
    </source>
</evidence>
<feature type="compositionally biased region" description="Polar residues" evidence="1">
    <location>
        <begin position="678"/>
        <end position="687"/>
    </location>
</feature>
<protein>
    <submittedName>
        <fullName evidence="2">Uncharacterized protein</fullName>
    </submittedName>
</protein>
<accession>A0A6A4IH83</accession>
<dbReference type="OrthoDB" id="21648at2759"/>
<evidence type="ECO:0000313" key="3">
    <source>
        <dbReference type="Proteomes" id="UP000799118"/>
    </source>
</evidence>
<sequence>MARLTRSSASENPPSSSPKPSPPAGKLQRTVSPIPSVGDIPIRSEQSLKILDILQTIDTQGLLDRVFPLSDSDSSYSLRNLLESSPNHPLSTLRSAVEHLLPISFHPLSQPSQPAAKQQAFCNLALSLLDQASSHSVEFPGDLETLIPDDEQPSSSTFHHQKPRYALVQHLPSGDYWTSLSSEASSSELKDLPKGHSELVAILPSPYPSTSTSDIPTLGSYHKSPLPPPKNKAPVARKVASGSFLDYGPWSSFAPSFDQQSAEIGRQELGQILYAQEAKKTQRLKIWMADREKEKETKSASRMVEDEVQQVKPVIDVDAELEELFPPDQLQAIKSGLGTLELELAVSELLERNRKAMQRLQQLQRERLQAGSSRPEEGSEEWDTAQAIQDSLTVLASLRPRSSNHENSPFIPPPAVLHAIHRTLPLSPSPGWYGNLPPGRTTVLRDDNTIKVKPGVPAVPASSTPAPTSAPAPSTPAVPATGYGSYSYAPYAGTSAVQQAQYRPGMYKPSVTSGASSYYQQPVYGQAYTASSGSGTQAYGGTWINPYTPQAAAATVPTVNGSGSGSGGRGTPVALAPSYSSFFNNSGSLATAVINGTGTQPGRTPAVANTVVKPGQWNNPGLSSTSSPMTAHASQTLTLPLHLRQGQTQSQNGALPGQMGQLGQQSNFYGYQPGQYAPTPTSSMSAK</sequence>